<dbReference type="EMBL" id="FOKC01000001">
    <property type="protein sequence ID" value="SFA86544.1"/>
    <property type="molecule type" value="Genomic_DNA"/>
</dbReference>
<accession>A0A1I0WD89</accession>
<dbReference type="GO" id="GO:0016787">
    <property type="term" value="F:hydrolase activity"/>
    <property type="evidence" value="ECO:0007669"/>
    <property type="project" value="UniProtKB-KW"/>
</dbReference>
<dbReference type="STRING" id="748909.SAMN05192575_101907"/>
<dbReference type="AlphaFoldDB" id="A0A1I0WD89"/>
<proteinExistence type="predicted"/>
<dbReference type="EMBL" id="PJBV01000035">
    <property type="protein sequence ID" value="PKH37846.1"/>
    <property type="molecule type" value="Genomic_DNA"/>
</dbReference>
<name>A0A1I0WD89_9ACTN</name>
<dbReference type="Gene3D" id="2.40.260.10">
    <property type="entry name" value="Sortase"/>
    <property type="match status" value="1"/>
</dbReference>
<evidence type="ECO:0000313" key="5">
    <source>
        <dbReference type="Proteomes" id="UP000199113"/>
    </source>
</evidence>
<gene>
    <name evidence="3" type="ORF">CXG46_20870</name>
    <name evidence="4" type="ORF">SAMN05192575_101907</name>
</gene>
<evidence type="ECO:0000313" key="4">
    <source>
        <dbReference type="EMBL" id="SFA86544.1"/>
    </source>
</evidence>
<dbReference type="SUPFAM" id="SSF63817">
    <property type="entry name" value="Sortase"/>
    <property type="match status" value="1"/>
</dbReference>
<feature type="active site" description="Proton donor/acceptor" evidence="2">
    <location>
        <position position="85"/>
    </location>
</feature>
<dbReference type="Pfam" id="PF04203">
    <property type="entry name" value="Sortase"/>
    <property type="match status" value="1"/>
</dbReference>
<evidence type="ECO:0000313" key="6">
    <source>
        <dbReference type="Proteomes" id="UP000233565"/>
    </source>
</evidence>
<protein>
    <submittedName>
        <fullName evidence="3">Class F sortase</fullName>
    </submittedName>
    <submittedName>
        <fullName evidence="4">LPXTG-site transpeptidase (Sortase) family protein</fullName>
    </submittedName>
</protein>
<dbReference type="InterPro" id="IPR042001">
    <property type="entry name" value="Sortase_F"/>
</dbReference>
<evidence type="ECO:0000256" key="1">
    <source>
        <dbReference type="ARBA" id="ARBA00022801"/>
    </source>
</evidence>
<feature type="active site" description="Acyl-thioester intermediate" evidence="2">
    <location>
        <position position="146"/>
    </location>
</feature>
<sequence>MVLLVTAAVAMAAPADARPAEVDARTAGAAPGRLAIPVIGVDAGIIPVGVTRRGQLAIGRSVRDVYRWRDGVRPGQAGSAVLAGHTWSKGPGVFDRLGSLKVGHRVVVGTSRFRVVRVRRVTGMSPRQVSRLFSERGRARLVLITCGDRNDLTGVYRTRIVVNAELLPRR</sequence>
<keyword evidence="6" id="KW-1185">Reference proteome</keyword>
<dbReference type="InterPro" id="IPR023365">
    <property type="entry name" value="Sortase_dom-sf"/>
</dbReference>
<dbReference type="Proteomes" id="UP000233565">
    <property type="component" value="Unassembled WGS sequence"/>
</dbReference>
<keyword evidence="1" id="KW-0378">Hydrolase</keyword>
<dbReference type="Proteomes" id="UP000199113">
    <property type="component" value="Unassembled WGS sequence"/>
</dbReference>
<dbReference type="InterPro" id="IPR005754">
    <property type="entry name" value="Sortase"/>
</dbReference>
<reference evidence="3 6" key="2">
    <citation type="submission" date="2017-12" db="EMBL/GenBank/DDBJ databases">
        <title>Pharmacopeia of the Arctic Ocean.</title>
        <authorList>
            <person name="Collins E."/>
            <person name="Ducluzeau A.-L."/>
        </authorList>
    </citation>
    <scope>NUCLEOTIDE SEQUENCE [LARGE SCALE GENOMIC DNA]</scope>
    <source>
        <strain evidence="3 6">DSM 23325</strain>
    </source>
</reference>
<reference evidence="4" key="1">
    <citation type="submission" date="2016-10" db="EMBL/GenBank/DDBJ databases">
        <authorList>
            <person name="de Groot N.N."/>
        </authorList>
    </citation>
    <scope>NUCLEOTIDE SEQUENCE [LARGE SCALE GENOMIC DNA]</scope>
    <source>
        <strain evidence="4">CGMCC 1.10697</strain>
    </source>
</reference>
<evidence type="ECO:0000256" key="2">
    <source>
        <dbReference type="PIRSR" id="PIRSR605754-1"/>
    </source>
</evidence>
<organism evidence="4 5">
    <name type="scientific">Nocardioides alpinus</name>
    <dbReference type="NCBI Taxonomy" id="748909"/>
    <lineage>
        <taxon>Bacteria</taxon>
        <taxon>Bacillati</taxon>
        <taxon>Actinomycetota</taxon>
        <taxon>Actinomycetes</taxon>
        <taxon>Propionibacteriales</taxon>
        <taxon>Nocardioidaceae</taxon>
        <taxon>Nocardioides</taxon>
    </lineage>
</organism>
<dbReference type="CDD" id="cd05829">
    <property type="entry name" value="Sortase_F"/>
    <property type="match status" value="1"/>
</dbReference>
<evidence type="ECO:0000313" key="3">
    <source>
        <dbReference type="EMBL" id="PKH37846.1"/>
    </source>
</evidence>